<keyword evidence="1" id="KW-0472">Membrane</keyword>
<dbReference type="InterPro" id="IPR002035">
    <property type="entry name" value="VWF_A"/>
</dbReference>
<evidence type="ECO:0000313" key="3">
    <source>
        <dbReference type="EMBL" id="MBK1814079.1"/>
    </source>
</evidence>
<dbReference type="Gene3D" id="3.40.50.410">
    <property type="entry name" value="von Willebrand factor, type A domain"/>
    <property type="match status" value="1"/>
</dbReference>
<proteinExistence type="predicted"/>
<dbReference type="InterPro" id="IPR036465">
    <property type="entry name" value="vWFA_dom_sf"/>
</dbReference>
<gene>
    <name evidence="3" type="ORF">JIN84_00465</name>
</gene>
<dbReference type="InterPro" id="IPR050768">
    <property type="entry name" value="UPF0353/GerABKA_families"/>
</dbReference>
<name>A0A934QZR9_9BACT</name>
<feature type="domain" description="VWFA" evidence="2">
    <location>
        <begin position="96"/>
        <end position="199"/>
    </location>
</feature>
<dbReference type="AlphaFoldDB" id="A0A934QZR9"/>
<dbReference type="PANTHER" id="PTHR22550:SF14">
    <property type="entry name" value="VWFA DOMAIN-CONTAINING PROTEIN"/>
    <property type="match status" value="1"/>
</dbReference>
<reference evidence="3" key="1">
    <citation type="submission" date="2021-01" db="EMBL/GenBank/DDBJ databases">
        <title>Modified the classification status of verrucomicrobia.</title>
        <authorList>
            <person name="Feng X."/>
        </authorList>
    </citation>
    <scope>NUCLEOTIDE SEQUENCE</scope>
    <source>
        <strain evidence="3">JCM 18052</strain>
    </source>
</reference>
<evidence type="ECO:0000313" key="4">
    <source>
        <dbReference type="Proteomes" id="UP000600139"/>
    </source>
</evidence>
<protein>
    <submittedName>
        <fullName evidence="3">VWA domain-containing protein</fullName>
    </submittedName>
</protein>
<keyword evidence="1" id="KW-1133">Transmembrane helix</keyword>
<dbReference type="RefSeq" id="WP_200349045.1">
    <property type="nucleotide sequence ID" value="NZ_BAABHZ010000005.1"/>
</dbReference>
<evidence type="ECO:0000256" key="1">
    <source>
        <dbReference type="SAM" id="Phobius"/>
    </source>
</evidence>
<keyword evidence="4" id="KW-1185">Reference proteome</keyword>
<organism evidence="3 4">
    <name type="scientific">Luteolibacter yonseiensis</name>
    <dbReference type="NCBI Taxonomy" id="1144680"/>
    <lineage>
        <taxon>Bacteria</taxon>
        <taxon>Pseudomonadati</taxon>
        <taxon>Verrucomicrobiota</taxon>
        <taxon>Verrucomicrobiia</taxon>
        <taxon>Verrucomicrobiales</taxon>
        <taxon>Verrucomicrobiaceae</taxon>
        <taxon>Luteolibacter</taxon>
    </lineage>
</organism>
<feature type="transmembrane region" description="Helical" evidence="1">
    <location>
        <begin position="59"/>
        <end position="77"/>
    </location>
</feature>
<dbReference type="SUPFAM" id="SSF53300">
    <property type="entry name" value="vWA-like"/>
    <property type="match status" value="1"/>
</dbReference>
<accession>A0A934QZR9</accession>
<dbReference type="Proteomes" id="UP000600139">
    <property type="component" value="Unassembled WGS sequence"/>
</dbReference>
<dbReference type="Pfam" id="PF13519">
    <property type="entry name" value="VWA_2"/>
    <property type="match status" value="1"/>
</dbReference>
<evidence type="ECO:0000259" key="2">
    <source>
        <dbReference type="Pfam" id="PF13519"/>
    </source>
</evidence>
<feature type="transmembrane region" description="Helical" evidence="1">
    <location>
        <begin position="7"/>
        <end position="26"/>
    </location>
</feature>
<sequence>MIHDFHFLRPAWFFALAPLALLLWGMRRSSDAGMPWRGIIADHLAPYLLQAGASEKRDGPWWLILCGWLVAVVVLAGPSWRREPSPFADDVAALAVVIRISPSMRTEDIAPDRLTRSVQKVHDLLSRRGGSKTALIAYAGSAHLVMPATTDAAIVESFAAALDPSIMPEEGDAAAEALAMASASLREAGGGSILWITDEVASGEIPAIQKWSGSTGHAVRLLAPLPDTRPLEAAASAADAEVVLLRPDDSDIDALERAAKFAPAVTGGGDTRWSDGGYLLVPLLLLLIQPFFRRGWMVPIAAKA</sequence>
<dbReference type="PANTHER" id="PTHR22550">
    <property type="entry name" value="SPORE GERMINATION PROTEIN"/>
    <property type="match status" value="1"/>
</dbReference>
<dbReference type="EMBL" id="JAENIK010000001">
    <property type="protein sequence ID" value="MBK1814079.1"/>
    <property type="molecule type" value="Genomic_DNA"/>
</dbReference>
<keyword evidence="1" id="KW-0812">Transmembrane</keyword>
<comment type="caution">
    <text evidence="3">The sequence shown here is derived from an EMBL/GenBank/DDBJ whole genome shotgun (WGS) entry which is preliminary data.</text>
</comment>